<accession>A0AAN6T4N4</accession>
<dbReference type="InterPro" id="IPR003347">
    <property type="entry name" value="JmjC_dom"/>
</dbReference>
<dbReference type="Proteomes" id="UP001305647">
    <property type="component" value="Unassembled WGS sequence"/>
</dbReference>
<comment type="caution">
    <text evidence="3">The sequence shown here is derived from an EMBL/GenBank/DDBJ whole genome shotgun (WGS) entry which is preliminary data.</text>
</comment>
<dbReference type="EMBL" id="MU863627">
    <property type="protein sequence ID" value="KAK4103902.1"/>
    <property type="molecule type" value="Genomic_DNA"/>
</dbReference>
<proteinExistence type="predicted"/>
<dbReference type="SUPFAM" id="SSF51197">
    <property type="entry name" value="Clavaminate synthase-like"/>
    <property type="match status" value="1"/>
</dbReference>
<dbReference type="PROSITE" id="PS51184">
    <property type="entry name" value="JMJC"/>
    <property type="match status" value="1"/>
</dbReference>
<reference evidence="3" key="1">
    <citation type="journal article" date="2023" name="Mol. Phylogenet. Evol.">
        <title>Genome-scale phylogeny and comparative genomics of the fungal order Sordariales.</title>
        <authorList>
            <person name="Hensen N."/>
            <person name="Bonometti L."/>
            <person name="Westerberg I."/>
            <person name="Brannstrom I.O."/>
            <person name="Guillou S."/>
            <person name="Cros-Aarteil S."/>
            <person name="Calhoun S."/>
            <person name="Haridas S."/>
            <person name="Kuo A."/>
            <person name="Mondo S."/>
            <person name="Pangilinan J."/>
            <person name="Riley R."/>
            <person name="LaButti K."/>
            <person name="Andreopoulos B."/>
            <person name="Lipzen A."/>
            <person name="Chen C."/>
            <person name="Yan M."/>
            <person name="Daum C."/>
            <person name="Ng V."/>
            <person name="Clum A."/>
            <person name="Steindorff A."/>
            <person name="Ohm R.A."/>
            <person name="Martin F."/>
            <person name="Silar P."/>
            <person name="Natvig D.O."/>
            <person name="Lalanne C."/>
            <person name="Gautier V."/>
            <person name="Ament-Velasquez S.L."/>
            <person name="Kruys A."/>
            <person name="Hutchinson M.I."/>
            <person name="Powell A.J."/>
            <person name="Barry K."/>
            <person name="Miller A.N."/>
            <person name="Grigoriev I.V."/>
            <person name="Debuchy R."/>
            <person name="Gladieux P."/>
            <person name="Hiltunen Thoren M."/>
            <person name="Johannesson H."/>
        </authorList>
    </citation>
    <scope>NUCLEOTIDE SEQUENCE</scope>
    <source>
        <strain evidence="3">CBS 757.83</strain>
    </source>
</reference>
<dbReference type="InterPro" id="IPR014710">
    <property type="entry name" value="RmlC-like_jellyroll"/>
</dbReference>
<reference evidence="3" key="2">
    <citation type="submission" date="2023-05" db="EMBL/GenBank/DDBJ databases">
        <authorList>
            <consortium name="Lawrence Berkeley National Laboratory"/>
            <person name="Steindorff A."/>
            <person name="Hensen N."/>
            <person name="Bonometti L."/>
            <person name="Westerberg I."/>
            <person name="Brannstrom I.O."/>
            <person name="Guillou S."/>
            <person name="Cros-Aarteil S."/>
            <person name="Calhoun S."/>
            <person name="Haridas S."/>
            <person name="Kuo A."/>
            <person name="Mondo S."/>
            <person name="Pangilinan J."/>
            <person name="Riley R."/>
            <person name="Labutti K."/>
            <person name="Andreopoulos B."/>
            <person name="Lipzen A."/>
            <person name="Chen C."/>
            <person name="Yanf M."/>
            <person name="Daum C."/>
            <person name="Ng V."/>
            <person name="Clum A."/>
            <person name="Ohm R."/>
            <person name="Martin F."/>
            <person name="Silar P."/>
            <person name="Natvig D."/>
            <person name="Lalanne C."/>
            <person name="Gautier V."/>
            <person name="Ament-Velasquez S.L."/>
            <person name="Kruys A."/>
            <person name="Hutchinson M.I."/>
            <person name="Powell A.J."/>
            <person name="Barry K."/>
            <person name="Miller A.N."/>
            <person name="Grigoriev I.V."/>
            <person name="Debuchy R."/>
            <person name="Gladieux P."/>
            <person name="Thoren M.H."/>
            <person name="Johannesson H."/>
        </authorList>
    </citation>
    <scope>NUCLEOTIDE SEQUENCE</scope>
    <source>
        <strain evidence="3">CBS 757.83</strain>
    </source>
</reference>
<evidence type="ECO:0000259" key="2">
    <source>
        <dbReference type="PROSITE" id="PS51184"/>
    </source>
</evidence>
<dbReference type="Pfam" id="PF13621">
    <property type="entry name" value="Cupin_8"/>
    <property type="match status" value="1"/>
</dbReference>
<evidence type="ECO:0000256" key="1">
    <source>
        <dbReference type="SAM" id="MobiDB-lite"/>
    </source>
</evidence>
<dbReference type="AlphaFoldDB" id="A0AAN6T4N4"/>
<feature type="compositionally biased region" description="Low complexity" evidence="1">
    <location>
        <begin position="131"/>
        <end position="145"/>
    </location>
</feature>
<feature type="region of interest" description="Disordered" evidence="1">
    <location>
        <begin position="125"/>
        <end position="157"/>
    </location>
</feature>
<feature type="compositionally biased region" description="Pro residues" evidence="1">
    <location>
        <begin position="146"/>
        <end position="157"/>
    </location>
</feature>
<protein>
    <submittedName>
        <fullName evidence="3">Clavaminate synthase-like protein</fullName>
    </submittedName>
</protein>
<dbReference type="SMART" id="SM00558">
    <property type="entry name" value="JmjC"/>
    <property type="match status" value="1"/>
</dbReference>
<organism evidence="3 4">
    <name type="scientific">Parathielavia hyrcaniae</name>
    <dbReference type="NCBI Taxonomy" id="113614"/>
    <lineage>
        <taxon>Eukaryota</taxon>
        <taxon>Fungi</taxon>
        <taxon>Dikarya</taxon>
        <taxon>Ascomycota</taxon>
        <taxon>Pezizomycotina</taxon>
        <taxon>Sordariomycetes</taxon>
        <taxon>Sordariomycetidae</taxon>
        <taxon>Sordariales</taxon>
        <taxon>Chaetomiaceae</taxon>
        <taxon>Parathielavia</taxon>
    </lineage>
</organism>
<dbReference type="PANTHER" id="PTHR12461:SF99">
    <property type="entry name" value="BIFUNCTIONAL PEPTIDASE AND (3S)-LYSYL HYDROXYLASE JMJD7"/>
    <property type="match status" value="1"/>
</dbReference>
<keyword evidence="4" id="KW-1185">Reference proteome</keyword>
<evidence type="ECO:0000313" key="4">
    <source>
        <dbReference type="Proteomes" id="UP001305647"/>
    </source>
</evidence>
<gene>
    <name evidence="3" type="ORF">N658DRAFT_493369</name>
</gene>
<evidence type="ECO:0000313" key="3">
    <source>
        <dbReference type="EMBL" id="KAK4103902.1"/>
    </source>
</evidence>
<sequence length="397" mass="43473">MENPKIEGPLKELIINYNELNSSVIEELNEEPSALEFMRFVARNTPFVVRGGAADWQATRTWTVDYLKDSLRDEYVNVAVTPAGNADAPTPYTSPDDGSTSLVFAKPHEEDQPFTTFLSYLISQEHHQHNPPTSSQTTNTTTITTTPPPPTTTTPPPEIRYAQTQNDNLRHEYRPLFADVPATVPWARIALARDPDAVNLWIGNARSVTALHRDNYENIYVQIAGRKHFVLLPPACHAAVNETRLRPAVYRRRRTDANGGGGGGLEGREAGKGGGLELVLEEGGGEEEVPFAIWDPDRPGENATRYSALVQPMRVTLEPGDMLYLPCMWCVGCVAGHVGTRGIGADASTGTTRFRRAARLKECVSPSTTGESPTPPFTPLMLTGGGTIWTSLGRCIH</sequence>
<feature type="domain" description="JmjC" evidence="2">
    <location>
        <begin position="169"/>
        <end position="362"/>
    </location>
</feature>
<dbReference type="PANTHER" id="PTHR12461">
    <property type="entry name" value="HYPOXIA-INDUCIBLE FACTOR 1 ALPHA INHIBITOR-RELATED"/>
    <property type="match status" value="1"/>
</dbReference>
<dbReference type="Gene3D" id="2.60.120.10">
    <property type="entry name" value="Jelly Rolls"/>
    <property type="match status" value="2"/>
</dbReference>
<name>A0AAN6T4N4_9PEZI</name>
<dbReference type="InterPro" id="IPR041667">
    <property type="entry name" value="Cupin_8"/>
</dbReference>